<reference evidence="1 2" key="1">
    <citation type="submission" date="2018-03" db="EMBL/GenBank/DDBJ databases">
        <title>Genomic Encyclopedia of Archaeal and Bacterial Type Strains, Phase II (KMG-II): from individual species to whole genera.</title>
        <authorList>
            <person name="Goeker M."/>
        </authorList>
    </citation>
    <scope>NUCLEOTIDE SEQUENCE [LARGE SCALE GENOMIC DNA]</scope>
    <source>
        <strain evidence="1 2">DSM 43146</strain>
    </source>
</reference>
<name>A0A2T0KAJ3_9ACTN</name>
<dbReference type="EMBL" id="PVMZ01000008">
    <property type="protein sequence ID" value="PRX20207.1"/>
    <property type="molecule type" value="Genomic_DNA"/>
</dbReference>
<accession>A0A2T0KAJ3</accession>
<evidence type="ECO:0000313" key="2">
    <source>
        <dbReference type="Proteomes" id="UP000239415"/>
    </source>
</evidence>
<keyword evidence="2" id="KW-1185">Reference proteome</keyword>
<evidence type="ECO:0000313" key="1">
    <source>
        <dbReference type="EMBL" id="PRX20207.1"/>
    </source>
</evidence>
<dbReference type="AlphaFoldDB" id="A0A2T0KAJ3"/>
<sequence>MSRETPGLCGKETELRSIMRGAIVAGIVAAVLTPAAAQAAPARAAVGLLGTYGFGRAAVIGQSGMEAGIFRAYAVRSGFAGDDLLVSYQTRTAPLEEETVVYTAAFNQVADPQSECRKVGADGVARKAWASFRCRTGFVPSYTLLVR</sequence>
<protein>
    <submittedName>
        <fullName evidence="1">Uncharacterized protein</fullName>
    </submittedName>
</protein>
<comment type="caution">
    <text evidence="1">The sequence shown here is derived from an EMBL/GenBank/DDBJ whole genome shotgun (WGS) entry which is preliminary data.</text>
</comment>
<proteinExistence type="predicted"/>
<gene>
    <name evidence="1" type="ORF">CLV67_1081</name>
</gene>
<organism evidence="1 2">
    <name type="scientific">Actinoplanes italicus</name>
    <dbReference type="NCBI Taxonomy" id="113567"/>
    <lineage>
        <taxon>Bacteria</taxon>
        <taxon>Bacillati</taxon>
        <taxon>Actinomycetota</taxon>
        <taxon>Actinomycetes</taxon>
        <taxon>Micromonosporales</taxon>
        <taxon>Micromonosporaceae</taxon>
        <taxon>Actinoplanes</taxon>
    </lineage>
</organism>
<dbReference type="Proteomes" id="UP000239415">
    <property type="component" value="Unassembled WGS sequence"/>
</dbReference>